<evidence type="ECO:0008006" key="4">
    <source>
        <dbReference type="Google" id="ProtNLM"/>
    </source>
</evidence>
<evidence type="ECO:0000313" key="2">
    <source>
        <dbReference type="EMBL" id="TDU81605.1"/>
    </source>
</evidence>
<accession>A0A4R7SS92</accession>
<dbReference type="AlphaFoldDB" id="A0A4R7SS92"/>
<dbReference type="RefSeq" id="WP_166647032.1">
    <property type="nucleotide sequence ID" value="NZ_SOCA01000001.1"/>
</dbReference>
<keyword evidence="1" id="KW-1133">Transmembrane helix</keyword>
<organism evidence="2 3">
    <name type="scientific">Prosthecobacter fusiformis</name>
    <dbReference type="NCBI Taxonomy" id="48464"/>
    <lineage>
        <taxon>Bacteria</taxon>
        <taxon>Pseudomonadati</taxon>
        <taxon>Verrucomicrobiota</taxon>
        <taxon>Verrucomicrobiia</taxon>
        <taxon>Verrucomicrobiales</taxon>
        <taxon>Verrucomicrobiaceae</taxon>
        <taxon>Prosthecobacter</taxon>
    </lineage>
</organism>
<sequence length="51" mass="6071">MYKYVIYETWLDWVPYVAFGVTALVFITFSIHALIMRKDRADHLSHLPLDN</sequence>
<feature type="transmembrane region" description="Helical" evidence="1">
    <location>
        <begin position="13"/>
        <end position="35"/>
    </location>
</feature>
<evidence type="ECO:0000313" key="3">
    <source>
        <dbReference type="Proteomes" id="UP000295662"/>
    </source>
</evidence>
<keyword evidence="1" id="KW-0812">Transmembrane</keyword>
<protein>
    <recommendedName>
        <fullName evidence="4">Heme exporter protein D</fullName>
    </recommendedName>
</protein>
<comment type="caution">
    <text evidence="2">The sequence shown here is derived from an EMBL/GenBank/DDBJ whole genome shotgun (WGS) entry which is preliminary data.</text>
</comment>
<name>A0A4R7SS92_9BACT</name>
<keyword evidence="3" id="KW-1185">Reference proteome</keyword>
<proteinExistence type="predicted"/>
<keyword evidence="1" id="KW-0472">Membrane</keyword>
<dbReference type="EMBL" id="SOCA01000001">
    <property type="protein sequence ID" value="TDU81605.1"/>
    <property type="molecule type" value="Genomic_DNA"/>
</dbReference>
<dbReference type="Proteomes" id="UP000295662">
    <property type="component" value="Unassembled WGS sequence"/>
</dbReference>
<reference evidence="2 3" key="1">
    <citation type="submission" date="2019-03" db="EMBL/GenBank/DDBJ databases">
        <title>Genomic Encyclopedia of Archaeal and Bacterial Type Strains, Phase II (KMG-II): from individual species to whole genera.</title>
        <authorList>
            <person name="Goeker M."/>
        </authorList>
    </citation>
    <scope>NUCLEOTIDE SEQUENCE [LARGE SCALE GENOMIC DNA]</scope>
    <source>
        <strain evidence="2 3">ATCC 25309</strain>
    </source>
</reference>
<evidence type="ECO:0000256" key="1">
    <source>
        <dbReference type="SAM" id="Phobius"/>
    </source>
</evidence>
<gene>
    <name evidence="2" type="ORF">EI77_00915</name>
</gene>